<dbReference type="Proteomes" id="UP001457282">
    <property type="component" value="Unassembled WGS sequence"/>
</dbReference>
<dbReference type="InterPro" id="IPR037293">
    <property type="entry name" value="Gal_Oxidase_central_sf"/>
</dbReference>
<sequence length="427" mass="47704">MFPQKFLNLARGRGRGRASDDRRVHWLRREGCATMKKKSRVAKKVKKTTKKLEGDNNKSLYLCSLEHHEGDWVAYVVRAIKVSDLLSSSSDDDELQLRQVAYKAGVDLPGSVSCGVFGSQILFAGGLKPSVPGGIGAVTSKEAVWNRGVYAFETDPNKREQDDDIITKMDASLLEAKLYPLTVELGGKLYTISRRRVGDPSQFEVFDPKVGSWLALPQPPFFDFNSPYCIYAPFAYAIAGTKMFVSHDKCPVFCFDVAHPNGEWRLVPTMCRGGPFPFFGKALVLDLPADDRKKIMFTYSAYRSTRLRVYLMSLDDNQESITQIGCLKPPMWPCEMGAAAASDLVHLGGQKACIVITHFILPPGEGPINEPGTHKTRGVALPFQFEFDSTKDKKNCFTLQFMPPRIFKYRTNPSVYPNPERVGCFAL</sequence>
<dbReference type="EMBL" id="JBEDUW010000001">
    <property type="protein sequence ID" value="KAK9947686.1"/>
    <property type="molecule type" value="Genomic_DNA"/>
</dbReference>
<gene>
    <name evidence="1" type="ORF">M0R45_003299</name>
</gene>
<dbReference type="Pfam" id="PF07893">
    <property type="entry name" value="DUF1668"/>
    <property type="match status" value="1"/>
</dbReference>
<evidence type="ECO:0000313" key="1">
    <source>
        <dbReference type="EMBL" id="KAK9947686.1"/>
    </source>
</evidence>
<protein>
    <submittedName>
        <fullName evidence="1">Uncharacterized protein</fullName>
    </submittedName>
</protein>
<keyword evidence="2" id="KW-1185">Reference proteome</keyword>
<dbReference type="AlphaFoldDB" id="A0AAW1YEL8"/>
<evidence type="ECO:0000313" key="2">
    <source>
        <dbReference type="Proteomes" id="UP001457282"/>
    </source>
</evidence>
<reference evidence="1 2" key="1">
    <citation type="journal article" date="2023" name="G3 (Bethesda)">
        <title>A chromosome-length genome assembly and annotation of blackberry (Rubus argutus, cv. 'Hillquist').</title>
        <authorList>
            <person name="Bruna T."/>
            <person name="Aryal R."/>
            <person name="Dudchenko O."/>
            <person name="Sargent D.J."/>
            <person name="Mead D."/>
            <person name="Buti M."/>
            <person name="Cavallini A."/>
            <person name="Hytonen T."/>
            <person name="Andres J."/>
            <person name="Pham M."/>
            <person name="Weisz D."/>
            <person name="Mascagni F."/>
            <person name="Usai G."/>
            <person name="Natali L."/>
            <person name="Bassil N."/>
            <person name="Fernandez G.E."/>
            <person name="Lomsadze A."/>
            <person name="Armour M."/>
            <person name="Olukolu B."/>
            <person name="Poorten T."/>
            <person name="Britton C."/>
            <person name="Davik J."/>
            <person name="Ashrafi H."/>
            <person name="Aiden E.L."/>
            <person name="Borodovsky M."/>
            <person name="Worthington M."/>
        </authorList>
    </citation>
    <scope>NUCLEOTIDE SEQUENCE [LARGE SCALE GENOMIC DNA]</scope>
    <source>
        <strain evidence="1">PI 553951</strain>
    </source>
</reference>
<dbReference type="Gene3D" id="2.130.10.80">
    <property type="entry name" value="Galactose oxidase/kelch, beta-propeller"/>
    <property type="match status" value="1"/>
</dbReference>
<dbReference type="SUPFAM" id="SSF117281">
    <property type="entry name" value="Kelch motif"/>
    <property type="match status" value="1"/>
</dbReference>
<dbReference type="InterPro" id="IPR015915">
    <property type="entry name" value="Kelch-typ_b-propeller"/>
</dbReference>
<comment type="caution">
    <text evidence="1">The sequence shown here is derived from an EMBL/GenBank/DDBJ whole genome shotgun (WGS) entry which is preliminary data.</text>
</comment>
<accession>A0AAW1YEL8</accession>
<name>A0AAW1YEL8_RUBAR</name>
<organism evidence="1 2">
    <name type="scientific">Rubus argutus</name>
    <name type="common">Southern blackberry</name>
    <dbReference type="NCBI Taxonomy" id="59490"/>
    <lineage>
        <taxon>Eukaryota</taxon>
        <taxon>Viridiplantae</taxon>
        <taxon>Streptophyta</taxon>
        <taxon>Embryophyta</taxon>
        <taxon>Tracheophyta</taxon>
        <taxon>Spermatophyta</taxon>
        <taxon>Magnoliopsida</taxon>
        <taxon>eudicotyledons</taxon>
        <taxon>Gunneridae</taxon>
        <taxon>Pentapetalae</taxon>
        <taxon>rosids</taxon>
        <taxon>fabids</taxon>
        <taxon>Rosales</taxon>
        <taxon>Rosaceae</taxon>
        <taxon>Rosoideae</taxon>
        <taxon>Rosoideae incertae sedis</taxon>
        <taxon>Rubus</taxon>
    </lineage>
</organism>
<proteinExistence type="predicted"/>
<dbReference type="InterPro" id="IPR012871">
    <property type="entry name" value="DUF1668_ORYSA"/>
</dbReference>